<name>A0A6A2X8M8_HIBSY</name>
<dbReference type="EMBL" id="VEPZ02001672">
    <property type="protein sequence ID" value="KAE8663545.1"/>
    <property type="molecule type" value="Genomic_DNA"/>
</dbReference>
<sequence>MGFRLPRIVNVKASSKRSVSSSETTVVPKGHFTVYVGEAKKKRFVVPISFLDHPSFQSLLSQAEEEYGFHHPMGGLTIPSTEEAFVHLIGSLQSS</sequence>
<comment type="caution">
    <text evidence="4">The sequence shown here is derived from an EMBL/GenBank/DDBJ whole genome shotgun (WGS) entry which is preliminary data.</text>
</comment>
<dbReference type="AlphaFoldDB" id="A0A6A2X8M8"/>
<evidence type="ECO:0000256" key="3">
    <source>
        <dbReference type="ARBA" id="ARBA00022604"/>
    </source>
</evidence>
<keyword evidence="5" id="KW-1185">Reference proteome</keyword>
<reference evidence="4" key="1">
    <citation type="submission" date="2019-09" db="EMBL/GenBank/DDBJ databases">
        <title>Draft genome information of white flower Hibiscus syriacus.</title>
        <authorList>
            <person name="Kim Y.-M."/>
        </authorList>
    </citation>
    <scope>NUCLEOTIDE SEQUENCE [LARGE SCALE GENOMIC DNA]</scope>
    <source>
        <strain evidence="4">YM2019G1</strain>
    </source>
</reference>
<gene>
    <name evidence="4" type="ORF">F3Y22_tig00112949pilonHSYRG00051</name>
</gene>
<dbReference type="GO" id="GO:0009733">
    <property type="term" value="P:response to auxin"/>
    <property type="evidence" value="ECO:0007669"/>
    <property type="project" value="InterPro"/>
</dbReference>
<protein>
    <submittedName>
        <fullName evidence="4">SAUR-like auxin-responsive protein family</fullName>
    </submittedName>
</protein>
<dbReference type="InterPro" id="IPR003676">
    <property type="entry name" value="SAUR_fam"/>
</dbReference>
<accession>A0A6A2X8M8</accession>
<proteinExistence type="inferred from homology"/>
<evidence type="ECO:0000313" key="5">
    <source>
        <dbReference type="Proteomes" id="UP000436088"/>
    </source>
</evidence>
<evidence type="ECO:0000256" key="1">
    <source>
        <dbReference type="ARBA" id="ARBA00006974"/>
    </source>
</evidence>
<dbReference type="Pfam" id="PF02519">
    <property type="entry name" value="Auxin_inducible"/>
    <property type="match status" value="1"/>
</dbReference>
<evidence type="ECO:0000313" key="4">
    <source>
        <dbReference type="EMBL" id="KAE8663545.1"/>
    </source>
</evidence>
<evidence type="ECO:0000256" key="2">
    <source>
        <dbReference type="ARBA" id="ARBA00022473"/>
    </source>
</evidence>
<keyword evidence="3" id="KW-0341">Growth regulation</keyword>
<dbReference type="OrthoDB" id="625231at2759"/>
<comment type="similarity">
    <text evidence="1">Belongs to the ARG7 family.</text>
</comment>
<keyword evidence="2" id="KW-0217">Developmental protein</keyword>
<dbReference type="PANTHER" id="PTHR31929">
    <property type="entry name" value="SAUR-LIKE AUXIN-RESPONSIVE PROTEIN FAMILY-RELATED"/>
    <property type="match status" value="1"/>
</dbReference>
<organism evidence="4 5">
    <name type="scientific">Hibiscus syriacus</name>
    <name type="common">Rose of Sharon</name>
    <dbReference type="NCBI Taxonomy" id="106335"/>
    <lineage>
        <taxon>Eukaryota</taxon>
        <taxon>Viridiplantae</taxon>
        <taxon>Streptophyta</taxon>
        <taxon>Embryophyta</taxon>
        <taxon>Tracheophyta</taxon>
        <taxon>Spermatophyta</taxon>
        <taxon>Magnoliopsida</taxon>
        <taxon>eudicotyledons</taxon>
        <taxon>Gunneridae</taxon>
        <taxon>Pentapetalae</taxon>
        <taxon>rosids</taxon>
        <taxon>malvids</taxon>
        <taxon>Malvales</taxon>
        <taxon>Malvaceae</taxon>
        <taxon>Malvoideae</taxon>
        <taxon>Hibiscus</taxon>
    </lineage>
</organism>
<dbReference type="Proteomes" id="UP000436088">
    <property type="component" value="Unassembled WGS sequence"/>
</dbReference>